<protein>
    <recommendedName>
        <fullName evidence="2">HTH cro/C1-type domain-containing protein</fullName>
    </recommendedName>
</protein>
<proteinExistence type="predicted"/>
<feature type="domain" description="HTH cro/C1-type" evidence="2">
    <location>
        <begin position="16"/>
        <end position="71"/>
    </location>
</feature>
<dbReference type="InterPro" id="IPR010982">
    <property type="entry name" value="Lambda_DNA-bd_dom_sf"/>
</dbReference>
<dbReference type="PANTHER" id="PTHR46797">
    <property type="entry name" value="HTH-TYPE TRANSCRIPTIONAL REGULATOR"/>
    <property type="match status" value="1"/>
</dbReference>
<keyword evidence="4" id="KW-1185">Reference proteome</keyword>
<dbReference type="GO" id="GO:0003677">
    <property type="term" value="F:DNA binding"/>
    <property type="evidence" value="ECO:0007669"/>
    <property type="project" value="UniProtKB-KW"/>
</dbReference>
<comment type="caution">
    <text evidence="3">The sequence shown here is derived from an EMBL/GenBank/DDBJ whole genome shotgun (WGS) entry which is preliminary data.</text>
</comment>
<reference evidence="3" key="1">
    <citation type="journal article" date="2014" name="Int. J. Syst. Evol. Microbiol.">
        <title>Complete genome sequence of Corynebacterium casei LMG S-19264T (=DSM 44701T), isolated from a smear-ripened cheese.</title>
        <authorList>
            <consortium name="US DOE Joint Genome Institute (JGI-PGF)"/>
            <person name="Walter F."/>
            <person name="Albersmeier A."/>
            <person name="Kalinowski J."/>
            <person name="Ruckert C."/>
        </authorList>
    </citation>
    <scope>NUCLEOTIDE SEQUENCE</scope>
    <source>
        <strain evidence="3">JCM 4122</strain>
    </source>
</reference>
<dbReference type="SMART" id="SM00530">
    <property type="entry name" value="HTH_XRE"/>
    <property type="match status" value="1"/>
</dbReference>
<dbReference type="GO" id="GO:0005829">
    <property type="term" value="C:cytosol"/>
    <property type="evidence" value="ECO:0007669"/>
    <property type="project" value="TreeGrafter"/>
</dbReference>
<evidence type="ECO:0000313" key="4">
    <source>
        <dbReference type="Proteomes" id="UP000632849"/>
    </source>
</evidence>
<accession>A0A919BTE9</accession>
<keyword evidence="1" id="KW-0238">DNA-binding</keyword>
<dbReference type="Proteomes" id="UP000632849">
    <property type="component" value="Unassembled WGS sequence"/>
</dbReference>
<organism evidence="3 4">
    <name type="scientific">Streptomyces filamentosus</name>
    <name type="common">Streptomyces roseosporus</name>
    <dbReference type="NCBI Taxonomy" id="67294"/>
    <lineage>
        <taxon>Bacteria</taxon>
        <taxon>Bacillati</taxon>
        <taxon>Actinomycetota</taxon>
        <taxon>Actinomycetes</taxon>
        <taxon>Kitasatosporales</taxon>
        <taxon>Streptomycetaceae</taxon>
        <taxon>Streptomyces</taxon>
    </lineage>
</organism>
<dbReference type="GO" id="GO:0003700">
    <property type="term" value="F:DNA-binding transcription factor activity"/>
    <property type="evidence" value="ECO:0007669"/>
    <property type="project" value="TreeGrafter"/>
</dbReference>
<evidence type="ECO:0000256" key="1">
    <source>
        <dbReference type="ARBA" id="ARBA00023125"/>
    </source>
</evidence>
<dbReference type="PROSITE" id="PS50943">
    <property type="entry name" value="HTH_CROC1"/>
    <property type="match status" value="1"/>
</dbReference>
<dbReference type="InterPro" id="IPR050807">
    <property type="entry name" value="TransReg_Diox_bact_type"/>
</dbReference>
<dbReference type="Gene3D" id="1.10.260.40">
    <property type="entry name" value="lambda repressor-like DNA-binding domains"/>
    <property type="match status" value="1"/>
</dbReference>
<dbReference type="PANTHER" id="PTHR46797:SF1">
    <property type="entry name" value="METHYLPHOSPHONATE SYNTHASE"/>
    <property type="match status" value="1"/>
</dbReference>
<dbReference type="AlphaFoldDB" id="A0A919BTE9"/>
<dbReference type="CDD" id="cd00093">
    <property type="entry name" value="HTH_XRE"/>
    <property type="match status" value="1"/>
</dbReference>
<name>A0A919BTE9_STRFL</name>
<sequence>MDEQQSHRAETIGAGLRALRRQRGVSLQNLAEQTGISKSYLSMVENGKRLLTSTVFIDSIAEALRISPAELTGQPVAPTDPSTGGAHAMIPALRLSLMGLSVPAPSQGGRLPEDPLQLLTARVARANALYHASDYGTLAAELPGLLSDLRAAADARQGYVRRRLLQLLAGAYHPACVLLLKYLGYPDLAYVAVTRAAEVIAELEDPHYTALSDFFTAHVLLAVGSPEQAIAHAGTAISALERRLGGGRAPQALLGELHLISATAATRDKARAGETRRLDAETHLAEARRLAQYTGESRDWHLNFGLTNVSIHHVSLNTALGRHGAAVDAGSALDPEAITAPGRRMAYHADLGRSLAHLRGRESDATRELLLAESIAPQRLRVDPLVRDCIIYLLGRPTPPHTRRDLRGLAHRVGLLS</sequence>
<evidence type="ECO:0000313" key="3">
    <source>
        <dbReference type="EMBL" id="GHG13246.1"/>
    </source>
</evidence>
<reference evidence="3" key="2">
    <citation type="submission" date="2020-09" db="EMBL/GenBank/DDBJ databases">
        <authorList>
            <person name="Sun Q."/>
            <person name="Ohkuma M."/>
        </authorList>
    </citation>
    <scope>NUCLEOTIDE SEQUENCE</scope>
    <source>
        <strain evidence="3">JCM 4122</strain>
    </source>
</reference>
<gene>
    <name evidence="3" type="ORF">GCM10017667_53780</name>
</gene>
<dbReference type="InterPro" id="IPR001387">
    <property type="entry name" value="Cro/C1-type_HTH"/>
</dbReference>
<evidence type="ECO:0000259" key="2">
    <source>
        <dbReference type="PROSITE" id="PS50943"/>
    </source>
</evidence>
<dbReference type="SUPFAM" id="SSF47413">
    <property type="entry name" value="lambda repressor-like DNA-binding domains"/>
    <property type="match status" value="1"/>
</dbReference>
<dbReference type="EMBL" id="BNBE01000002">
    <property type="protein sequence ID" value="GHG13246.1"/>
    <property type="molecule type" value="Genomic_DNA"/>
</dbReference>
<dbReference type="RefSeq" id="WP_190043271.1">
    <property type="nucleotide sequence ID" value="NZ_BNBE01000002.1"/>
</dbReference>
<dbReference type="Pfam" id="PF13560">
    <property type="entry name" value="HTH_31"/>
    <property type="match status" value="1"/>
</dbReference>